<evidence type="ECO:0000313" key="2">
    <source>
        <dbReference type="Proteomes" id="UP001243375"/>
    </source>
</evidence>
<dbReference type="EMBL" id="JASBWU010000005">
    <property type="protein sequence ID" value="KAJ9121819.1"/>
    <property type="molecule type" value="Genomic_DNA"/>
</dbReference>
<evidence type="ECO:0000313" key="1">
    <source>
        <dbReference type="EMBL" id="KAJ9121819.1"/>
    </source>
</evidence>
<dbReference type="Proteomes" id="UP001243375">
    <property type="component" value="Unassembled WGS sequence"/>
</dbReference>
<name>A0ACC2XEF9_9TREE</name>
<sequence length="367" mass="37848">MRQNGGQAVGSPQVRPSPRPRPPQNFAAGVNNIQAVPGNTAGTPNPNPAARPAPNPASAAFIHRLCTQAGINIQQFQSMNQQQQQAFLTTQATIMRQQTTRTQGGNGGGTPNPLGAGTTPGVGRPQQQQARGSPAMPVLQPPPDINGMNAQQAAQLVAGPMPNQAQAAAALTAAAAGNNSALQARLLQMRAQGHAIPQGLQNQLAAAAAAAAVQNAGQGGNSQGGGQGSNVMMGQLPQTQGAGNQNAPVMNNQSPHLLPNSLPPAQQGPAQNPGFPGLANGLGTPGSVNGLNPANGSSPGEQQRAYQEISNILANLPEFLKMKDENRLNDQQMKMVSRLCDECSTVLGAKPCSSIWMRHPSWIILSR</sequence>
<accession>A0ACC2XEF9</accession>
<keyword evidence="2" id="KW-1185">Reference proteome</keyword>
<proteinExistence type="predicted"/>
<organism evidence="1 2">
    <name type="scientific">Naganishia vaughanmartiniae</name>
    <dbReference type="NCBI Taxonomy" id="1424756"/>
    <lineage>
        <taxon>Eukaryota</taxon>
        <taxon>Fungi</taxon>
        <taxon>Dikarya</taxon>
        <taxon>Basidiomycota</taxon>
        <taxon>Agaricomycotina</taxon>
        <taxon>Tremellomycetes</taxon>
        <taxon>Filobasidiales</taxon>
        <taxon>Filobasidiaceae</taxon>
        <taxon>Naganishia</taxon>
    </lineage>
</organism>
<reference evidence="1" key="1">
    <citation type="submission" date="2023-04" db="EMBL/GenBank/DDBJ databases">
        <title>Draft Genome sequencing of Naganishia species isolated from polar environments using Oxford Nanopore Technology.</title>
        <authorList>
            <person name="Leo P."/>
            <person name="Venkateswaran K."/>
        </authorList>
    </citation>
    <scope>NUCLEOTIDE SEQUENCE</scope>
    <source>
        <strain evidence="1">MNA-CCFEE 5425</strain>
    </source>
</reference>
<gene>
    <name evidence="1" type="ORF">QFC22_002442</name>
</gene>
<comment type="caution">
    <text evidence="1">The sequence shown here is derived from an EMBL/GenBank/DDBJ whole genome shotgun (WGS) entry which is preliminary data.</text>
</comment>
<protein>
    <submittedName>
        <fullName evidence="1">Uncharacterized protein</fullName>
    </submittedName>
</protein>